<protein>
    <recommendedName>
        <fullName evidence="3">MarR family transcriptional regulator</fullName>
    </recommendedName>
</protein>
<evidence type="ECO:0008006" key="3">
    <source>
        <dbReference type="Google" id="ProtNLM"/>
    </source>
</evidence>
<accession>A0ABX1BL83</accession>
<proteinExistence type="predicted"/>
<organism evidence="1 2">
    <name type="scientific">Nonomuraea composti</name>
    <dbReference type="NCBI Taxonomy" id="2720023"/>
    <lineage>
        <taxon>Bacteria</taxon>
        <taxon>Bacillati</taxon>
        <taxon>Actinomycetota</taxon>
        <taxon>Actinomycetes</taxon>
        <taxon>Streptosporangiales</taxon>
        <taxon>Streptosporangiaceae</taxon>
        <taxon>Nonomuraea</taxon>
    </lineage>
</organism>
<evidence type="ECO:0000313" key="1">
    <source>
        <dbReference type="EMBL" id="NJP98486.1"/>
    </source>
</evidence>
<keyword evidence="2" id="KW-1185">Reference proteome</keyword>
<dbReference type="SUPFAM" id="SSF46785">
    <property type="entry name" value="Winged helix' DNA-binding domain"/>
    <property type="match status" value="1"/>
</dbReference>
<dbReference type="EMBL" id="JAATEP010000093">
    <property type="protein sequence ID" value="NJP98486.1"/>
    <property type="molecule type" value="Genomic_DNA"/>
</dbReference>
<dbReference type="Gene3D" id="1.10.10.10">
    <property type="entry name" value="Winged helix-like DNA-binding domain superfamily/Winged helix DNA-binding domain"/>
    <property type="match status" value="1"/>
</dbReference>
<evidence type="ECO:0000313" key="2">
    <source>
        <dbReference type="Proteomes" id="UP000696294"/>
    </source>
</evidence>
<dbReference type="Proteomes" id="UP000696294">
    <property type="component" value="Unassembled WGS sequence"/>
</dbReference>
<dbReference type="RefSeq" id="WP_168021799.1">
    <property type="nucleotide sequence ID" value="NZ_JAATEP010000093.1"/>
</dbReference>
<gene>
    <name evidence="1" type="ORF">HCN51_55245</name>
</gene>
<comment type="caution">
    <text evidence="1">The sequence shown here is derived from an EMBL/GenBank/DDBJ whole genome shotgun (WGS) entry which is preliminary data.</text>
</comment>
<dbReference type="InterPro" id="IPR036388">
    <property type="entry name" value="WH-like_DNA-bd_sf"/>
</dbReference>
<dbReference type="InterPro" id="IPR036390">
    <property type="entry name" value="WH_DNA-bd_sf"/>
</dbReference>
<name>A0ABX1BL83_9ACTN</name>
<reference evidence="1 2" key="1">
    <citation type="submission" date="2020-03" db="EMBL/GenBank/DDBJ databases">
        <title>WGS of actinomycetes isolated from Thailand.</title>
        <authorList>
            <person name="Thawai C."/>
        </authorList>
    </citation>
    <scope>NUCLEOTIDE SEQUENCE [LARGE SCALE GENOMIC DNA]</scope>
    <source>
        <strain evidence="1 2">FMUSA5-5</strain>
    </source>
</reference>
<sequence>MSDDLPGRTGEVVASVTNFIARRSVGPTWQEVGVTFGWSRPEVHAAIHHLAEQGC</sequence>